<comment type="caution">
    <text evidence="6">The sequence shown here is derived from an EMBL/GenBank/DDBJ whole genome shotgun (WGS) entry which is preliminary data.</text>
</comment>
<dbReference type="InterPro" id="IPR010987">
    <property type="entry name" value="Glutathione-S-Trfase_C-like"/>
</dbReference>
<reference evidence="6" key="2">
    <citation type="journal article" date="2021" name="Genome Biol. Evol.">
        <title>Developing a high-quality reference genome for a parasitic bivalve with doubly uniparental inheritance (Bivalvia: Unionida).</title>
        <authorList>
            <person name="Smith C.H."/>
        </authorList>
    </citation>
    <scope>NUCLEOTIDE SEQUENCE</scope>
    <source>
        <strain evidence="6">CHS0354</strain>
        <tissue evidence="6">Mantle</tissue>
    </source>
</reference>
<dbReference type="Proteomes" id="UP001195483">
    <property type="component" value="Unassembled WGS sequence"/>
</dbReference>
<dbReference type="GO" id="GO:0005737">
    <property type="term" value="C:cytoplasm"/>
    <property type="evidence" value="ECO:0007669"/>
    <property type="project" value="InterPro"/>
</dbReference>
<dbReference type="InterPro" id="IPR040079">
    <property type="entry name" value="Glutathione_S-Trfase"/>
</dbReference>
<comment type="similarity">
    <text evidence="1 3">Belongs to the GST superfamily. Omega family.</text>
</comment>
<dbReference type="PROSITE" id="PS50404">
    <property type="entry name" value="GST_NTER"/>
    <property type="match status" value="1"/>
</dbReference>
<dbReference type="Pfam" id="PF13417">
    <property type="entry name" value="GST_N_3"/>
    <property type="match status" value="1"/>
</dbReference>
<dbReference type="InterPro" id="IPR005442">
    <property type="entry name" value="GST_omega"/>
</dbReference>
<dbReference type="SUPFAM" id="SSF52833">
    <property type="entry name" value="Thioredoxin-like"/>
    <property type="match status" value="1"/>
</dbReference>
<dbReference type="GO" id="GO:0050610">
    <property type="term" value="F:methylarsonate reductase activity"/>
    <property type="evidence" value="ECO:0007669"/>
    <property type="project" value="UniProtKB-UniRule"/>
</dbReference>
<dbReference type="FunFam" id="1.20.1050.10:FF:000009">
    <property type="entry name" value="Glutathione S-transferase omega-1"/>
    <property type="match status" value="1"/>
</dbReference>
<evidence type="ECO:0000256" key="3">
    <source>
        <dbReference type="RuleBase" id="RU368071"/>
    </source>
</evidence>
<sequence length="269" mass="31682">MSFQHRLFSLLRNQTRQAEKYTTMATQKAYVQGSKFVELAPGILRLYSMRFCPYAQRTRLVLEHKRIPYETVNIHLRKKPDWFLQINPIGLVPVLQKDDKIVYESAVCNDYLDDVYPQNKLNPTDSYQKAKDRQLYETFSNVTSLFMKIAVTHGENPKVIQRFLKELDRYEAELKKRGKFFGGDKVCMVDFMIWPWFERLPLLNQVLPETRLSQDRFPSLLAWTREMHLLPAVQSTMYDFKTHRAFMDGLRDGNPDYDYGLADSASSKL</sequence>
<accession>A0AAE0SRY7</accession>
<evidence type="ECO:0000256" key="1">
    <source>
        <dbReference type="ARBA" id="ARBA00011067"/>
    </source>
</evidence>
<dbReference type="PANTHER" id="PTHR43968:SF6">
    <property type="entry name" value="GLUTATHIONE S-TRANSFERASE OMEGA"/>
    <property type="match status" value="1"/>
</dbReference>
<dbReference type="InterPro" id="IPR004045">
    <property type="entry name" value="Glutathione_S-Trfase_N"/>
</dbReference>
<dbReference type="SUPFAM" id="SSF47616">
    <property type="entry name" value="GST C-terminal domain-like"/>
    <property type="match status" value="1"/>
</dbReference>
<dbReference type="InterPro" id="IPR036282">
    <property type="entry name" value="Glutathione-S-Trfase_C_sf"/>
</dbReference>
<dbReference type="EC" id="1.8.5.1" evidence="3"/>
<reference evidence="6" key="1">
    <citation type="journal article" date="2021" name="Genome Biol. Evol.">
        <title>A High-Quality Reference Genome for a Parasitic Bivalve with Doubly Uniparental Inheritance (Bivalvia: Unionida).</title>
        <authorList>
            <person name="Smith C.H."/>
        </authorList>
    </citation>
    <scope>NUCLEOTIDE SEQUENCE</scope>
    <source>
        <strain evidence="6">CHS0354</strain>
    </source>
</reference>
<keyword evidence="2 3" id="KW-0560">Oxidoreductase</keyword>
<comment type="catalytic activity">
    <reaction evidence="3">
        <text>methylarsonate + 2 glutathione + H(+) = methylarsonous acid + glutathione disulfide + H2O</text>
        <dbReference type="Rhea" id="RHEA:15969"/>
        <dbReference type="ChEBI" id="CHEBI:15377"/>
        <dbReference type="ChEBI" id="CHEBI:15378"/>
        <dbReference type="ChEBI" id="CHEBI:17826"/>
        <dbReference type="ChEBI" id="CHEBI:33409"/>
        <dbReference type="ChEBI" id="CHEBI:57925"/>
        <dbReference type="ChEBI" id="CHEBI:58297"/>
        <dbReference type="EC" id="1.20.4.2"/>
    </reaction>
</comment>
<evidence type="ECO:0000259" key="5">
    <source>
        <dbReference type="PROSITE" id="PS50405"/>
    </source>
</evidence>
<dbReference type="InterPro" id="IPR036249">
    <property type="entry name" value="Thioredoxin-like_sf"/>
</dbReference>
<comment type="function">
    <text evidence="3">Exhibits glutathione-dependent thiol transferase activity. Has high dehydroascorbate reductase activity and may contribute to the recycling of ascorbic acid. Participates in the biotransformation of inorganic arsenic and reduces monomethylarsonic acid (MMA).</text>
</comment>
<protein>
    <recommendedName>
        <fullName evidence="3">Glutathione S-transferase omega</fullName>
        <shortName evidence="3">GSTO</shortName>
        <ecNumber evidence="3">1.20.4.2</ecNumber>
        <ecNumber evidence="3">1.8.5.1</ecNumber>
        <ecNumber evidence="3">2.5.1.18</ecNumber>
    </recommendedName>
    <alternativeName>
        <fullName evidence="3">Glutathione-dependent dehydroascorbate reductase</fullName>
    </alternativeName>
    <alternativeName>
        <fullName evidence="3">Monomethylarsonic acid reductase</fullName>
    </alternativeName>
</protein>
<dbReference type="GO" id="GO:0006749">
    <property type="term" value="P:glutathione metabolic process"/>
    <property type="evidence" value="ECO:0007669"/>
    <property type="project" value="UniProtKB-UniRule"/>
</dbReference>
<proteinExistence type="inferred from homology"/>
<dbReference type="FunFam" id="3.40.30.10:FF:000123">
    <property type="entry name" value="Glutathione transferase o1"/>
    <property type="match status" value="1"/>
</dbReference>
<evidence type="ECO:0000259" key="4">
    <source>
        <dbReference type="PROSITE" id="PS50404"/>
    </source>
</evidence>
<feature type="domain" description="GST N-terminal" evidence="4">
    <location>
        <begin position="42"/>
        <end position="120"/>
    </location>
</feature>
<keyword evidence="7" id="KW-1185">Reference proteome</keyword>
<comment type="catalytic activity">
    <reaction evidence="3">
        <text>RX + glutathione = an S-substituted glutathione + a halide anion + H(+)</text>
        <dbReference type="Rhea" id="RHEA:16437"/>
        <dbReference type="ChEBI" id="CHEBI:15378"/>
        <dbReference type="ChEBI" id="CHEBI:16042"/>
        <dbReference type="ChEBI" id="CHEBI:17792"/>
        <dbReference type="ChEBI" id="CHEBI:57925"/>
        <dbReference type="ChEBI" id="CHEBI:90779"/>
        <dbReference type="EC" id="2.5.1.18"/>
    </reaction>
</comment>
<dbReference type="InterPro" id="IPR050983">
    <property type="entry name" value="GST_Omega/HSP26"/>
</dbReference>
<dbReference type="SFLD" id="SFLDG00358">
    <property type="entry name" value="Main_(cytGST)"/>
    <property type="match status" value="1"/>
</dbReference>
<gene>
    <name evidence="6" type="ORF">CHS0354_006214</name>
</gene>
<dbReference type="PANTHER" id="PTHR43968">
    <property type="match status" value="1"/>
</dbReference>
<dbReference type="AlphaFoldDB" id="A0AAE0SRY7"/>
<dbReference type="Pfam" id="PF13410">
    <property type="entry name" value="GST_C_2"/>
    <property type="match status" value="1"/>
</dbReference>
<evidence type="ECO:0000313" key="6">
    <source>
        <dbReference type="EMBL" id="KAK3596659.1"/>
    </source>
</evidence>
<dbReference type="EMBL" id="JAEAOA010000434">
    <property type="protein sequence ID" value="KAK3596659.1"/>
    <property type="molecule type" value="Genomic_DNA"/>
</dbReference>
<evidence type="ECO:0000256" key="2">
    <source>
        <dbReference type="ARBA" id="ARBA00023002"/>
    </source>
</evidence>
<name>A0AAE0SRY7_9BIVA</name>
<dbReference type="GO" id="GO:0045174">
    <property type="term" value="F:glutathione dehydrogenase (ascorbate) activity"/>
    <property type="evidence" value="ECO:0007669"/>
    <property type="project" value="UniProtKB-UniRule"/>
</dbReference>
<organism evidence="6 7">
    <name type="scientific">Potamilus streckersoni</name>
    <dbReference type="NCBI Taxonomy" id="2493646"/>
    <lineage>
        <taxon>Eukaryota</taxon>
        <taxon>Metazoa</taxon>
        <taxon>Spiralia</taxon>
        <taxon>Lophotrochozoa</taxon>
        <taxon>Mollusca</taxon>
        <taxon>Bivalvia</taxon>
        <taxon>Autobranchia</taxon>
        <taxon>Heteroconchia</taxon>
        <taxon>Palaeoheterodonta</taxon>
        <taxon>Unionida</taxon>
        <taxon>Unionoidea</taxon>
        <taxon>Unionidae</taxon>
        <taxon>Ambleminae</taxon>
        <taxon>Lampsilini</taxon>
        <taxon>Potamilus</taxon>
    </lineage>
</organism>
<dbReference type="SFLD" id="SFLDS00019">
    <property type="entry name" value="Glutathione_Transferase_(cytos"/>
    <property type="match status" value="1"/>
</dbReference>
<dbReference type="GO" id="GO:0004364">
    <property type="term" value="F:glutathione transferase activity"/>
    <property type="evidence" value="ECO:0007669"/>
    <property type="project" value="UniProtKB-UniRule"/>
</dbReference>
<dbReference type="Gene3D" id="3.40.30.10">
    <property type="entry name" value="Glutaredoxin"/>
    <property type="match status" value="1"/>
</dbReference>
<comment type="catalytic activity">
    <reaction evidence="3">
        <text>L-dehydroascorbate + 2 glutathione = glutathione disulfide + L-ascorbate</text>
        <dbReference type="Rhea" id="RHEA:24424"/>
        <dbReference type="ChEBI" id="CHEBI:38290"/>
        <dbReference type="ChEBI" id="CHEBI:57925"/>
        <dbReference type="ChEBI" id="CHEBI:58297"/>
        <dbReference type="ChEBI" id="CHEBI:58539"/>
        <dbReference type="EC" id="1.8.5.1"/>
    </reaction>
</comment>
<dbReference type="EC" id="2.5.1.18" evidence="3"/>
<dbReference type="Gene3D" id="1.20.1050.10">
    <property type="match status" value="1"/>
</dbReference>
<feature type="domain" description="GST C-terminal" evidence="5">
    <location>
        <begin position="125"/>
        <end position="259"/>
    </location>
</feature>
<evidence type="ECO:0000313" key="7">
    <source>
        <dbReference type="Proteomes" id="UP001195483"/>
    </source>
</evidence>
<dbReference type="PROSITE" id="PS50405">
    <property type="entry name" value="GST_CTER"/>
    <property type="match status" value="1"/>
</dbReference>
<dbReference type="EC" id="1.20.4.2" evidence="3"/>
<dbReference type="PRINTS" id="PR01625">
    <property type="entry name" value="GSTRNSFRASEO"/>
</dbReference>
<keyword evidence="3" id="KW-0808">Transferase</keyword>
<reference evidence="6" key="3">
    <citation type="submission" date="2023-05" db="EMBL/GenBank/DDBJ databases">
        <authorList>
            <person name="Smith C.H."/>
        </authorList>
    </citation>
    <scope>NUCLEOTIDE SEQUENCE</scope>
    <source>
        <strain evidence="6">CHS0354</strain>
        <tissue evidence="6">Mantle</tissue>
    </source>
</reference>